<dbReference type="AlphaFoldDB" id="A0A1A7R0V4"/>
<dbReference type="OrthoDB" id="9792792at2"/>
<evidence type="ECO:0000256" key="6">
    <source>
        <dbReference type="PIRSR" id="PIRSR602678-1"/>
    </source>
</evidence>
<organism evidence="7 8">
    <name type="scientific">Gelidibacter algens</name>
    <dbReference type="NCBI Taxonomy" id="49280"/>
    <lineage>
        <taxon>Bacteria</taxon>
        <taxon>Pseudomonadati</taxon>
        <taxon>Bacteroidota</taxon>
        <taxon>Flavobacteriia</taxon>
        <taxon>Flavobacteriales</taxon>
        <taxon>Flavobacteriaceae</taxon>
        <taxon>Gelidibacter</taxon>
    </lineage>
</organism>
<evidence type="ECO:0000256" key="1">
    <source>
        <dbReference type="ARBA" id="ARBA00006964"/>
    </source>
</evidence>
<dbReference type="PIRSF" id="PIRSF037489">
    <property type="entry name" value="UCP037489_NIF3_YqfO"/>
    <property type="match status" value="1"/>
</dbReference>
<reference evidence="7 8" key="1">
    <citation type="submission" date="2018-06" db="EMBL/GenBank/DDBJ databases">
        <title>Genomic Encyclopedia of Archaeal and Bacterial Type Strains, Phase II (KMG-II): from individual species to whole genera.</title>
        <authorList>
            <person name="Goeker M."/>
        </authorList>
    </citation>
    <scope>NUCLEOTIDE SEQUENCE [LARGE SCALE GENOMIC DNA]</scope>
    <source>
        <strain evidence="7 8">DSM 12408</strain>
    </source>
</reference>
<dbReference type="PANTHER" id="PTHR13799:SF14">
    <property type="entry name" value="GTP CYCLOHYDROLASE 1 TYPE 2 HOMOLOG"/>
    <property type="match status" value="1"/>
</dbReference>
<dbReference type="InterPro" id="IPR002678">
    <property type="entry name" value="DUF34/NIF3"/>
</dbReference>
<keyword evidence="8" id="KW-1185">Reference proteome</keyword>
<feature type="binding site" evidence="6">
    <location>
        <position position="327"/>
    </location>
    <ligand>
        <name>a divalent metal cation</name>
        <dbReference type="ChEBI" id="CHEBI:60240"/>
        <label>1</label>
    </ligand>
</feature>
<dbReference type="SUPFAM" id="SSF102705">
    <property type="entry name" value="NIF3 (NGG1p interacting factor 3)-like"/>
    <property type="match status" value="1"/>
</dbReference>
<name>A0A1A7R0V4_9FLAO</name>
<dbReference type="FunFam" id="3.40.1390.30:FF:000001">
    <property type="entry name" value="GTP cyclohydrolase 1 type 2"/>
    <property type="match status" value="1"/>
</dbReference>
<sequence>MIIQDVINHLEKLAPLAYAEDFDNVGLLIGDRNTQLTGVMVTLDTLESVVDEAIERQCNLIVSFHPIIFKGLKKINGANYVERVVLKAIKHDISIYAIHTALDNSLQGVNDIICDTLGIGNKKILLPQKGTIKKLTTYVPKKDADGLRVALFKSGAGQIGNYEDCSFNTEGVGTFRGNDASDPKVGERFEYRQEQETQISITFQKHLEHHILKTLLEHHPYEEVAYEVTTLDNYNQHIGIGMVGELANDMATEDFLQFVKQKMNVSCIKHSELTTDKVKRIAVLGGSGSFAIAAAKSAKADVFITADLKYHDFFSAENQIILADIGHYESEQFTKTFLAHYLSKKITNFAVVLSTINTNPVKYL</sequence>
<evidence type="ECO:0000256" key="2">
    <source>
        <dbReference type="ARBA" id="ARBA00011643"/>
    </source>
</evidence>
<dbReference type="STRING" id="49280.A9996_09780"/>
<comment type="similarity">
    <text evidence="1 5">Belongs to the GTP cyclohydrolase I type 2/NIF3 family.</text>
</comment>
<evidence type="ECO:0000256" key="3">
    <source>
        <dbReference type="ARBA" id="ARBA00022112"/>
    </source>
</evidence>
<dbReference type="Gene3D" id="3.30.70.120">
    <property type="match status" value="1"/>
</dbReference>
<dbReference type="GO" id="GO:0046872">
    <property type="term" value="F:metal ion binding"/>
    <property type="evidence" value="ECO:0007669"/>
    <property type="project" value="UniProtKB-UniRule"/>
</dbReference>
<dbReference type="GO" id="GO:0005737">
    <property type="term" value="C:cytoplasm"/>
    <property type="evidence" value="ECO:0007669"/>
    <property type="project" value="TreeGrafter"/>
</dbReference>
<feature type="binding site" evidence="6">
    <location>
        <position position="103"/>
    </location>
    <ligand>
        <name>a divalent metal cation</name>
        <dbReference type="ChEBI" id="CHEBI:60240"/>
        <label>1</label>
    </ligand>
</feature>
<comment type="caution">
    <text evidence="7">The sequence shown here is derived from an EMBL/GenBank/DDBJ whole genome shotgun (WGS) entry which is preliminary data.</text>
</comment>
<evidence type="ECO:0000313" key="8">
    <source>
        <dbReference type="Proteomes" id="UP000248987"/>
    </source>
</evidence>
<evidence type="ECO:0000256" key="5">
    <source>
        <dbReference type="PIRNR" id="PIRNR037489"/>
    </source>
</evidence>
<proteinExistence type="inferred from homology"/>
<evidence type="ECO:0000313" key="7">
    <source>
        <dbReference type="EMBL" id="RAJ22330.1"/>
    </source>
</evidence>
<dbReference type="Gene3D" id="3.40.1390.30">
    <property type="entry name" value="NIF3 (NGG1p interacting factor 3)-like"/>
    <property type="match status" value="1"/>
</dbReference>
<evidence type="ECO:0000256" key="4">
    <source>
        <dbReference type="ARBA" id="ARBA00022723"/>
    </source>
</evidence>
<feature type="binding site" evidence="6">
    <location>
        <position position="65"/>
    </location>
    <ligand>
        <name>a divalent metal cation</name>
        <dbReference type="ChEBI" id="CHEBI:60240"/>
        <label>1</label>
    </ligand>
</feature>
<dbReference type="InterPro" id="IPR017221">
    <property type="entry name" value="DUF34/NIF3_bac"/>
</dbReference>
<gene>
    <name evidence="7" type="ORF">LX77_02642</name>
</gene>
<dbReference type="InterPro" id="IPR036069">
    <property type="entry name" value="DUF34/NIF3_sf"/>
</dbReference>
<dbReference type="InterPro" id="IPR015867">
    <property type="entry name" value="N-reg_PII/ATP_PRibTrfase_C"/>
</dbReference>
<dbReference type="Proteomes" id="UP000248987">
    <property type="component" value="Unassembled WGS sequence"/>
</dbReference>
<dbReference type="PANTHER" id="PTHR13799">
    <property type="entry name" value="NGG1 INTERACTING FACTOR 3"/>
    <property type="match status" value="1"/>
</dbReference>
<protein>
    <recommendedName>
        <fullName evidence="3 5">GTP cyclohydrolase 1 type 2 homolog</fullName>
    </recommendedName>
</protein>
<dbReference type="EMBL" id="QLLQ01000010">
    <property type="protein sequence ID" value="RAJ22330.1"/>
    <property type="molecule type" value="Genomic_DNA"/>
</dbReference>
<dbReference type="NCBIfam" id="TIGR00486">
    <property type="entry name" value="YbgI_SA1388"/>
    <property type="match status" value="1"/>
</dbReference>
<dbReference type="RefSeq" id="WP_066433898.1">
    <property type="nucleotide sequence ID" value="NZ_LZRN01000017.1"/>
</dbReference>
<keyword evidence="4 5" id="KW-0479">Metal-binding</keyword>
<accession>A0A1A7R0V4</accession>
<feature type="binding site" evidence="6">
    <location>
        <position position="331"/>
    </location>
    <ligand>
        <name>a divalent metal cation</name>
        <dbReference type="ChEBI" id="CHEBI:60240"/>
        <label>1</label>
    </ligand>
</feature>
<dbReference type="Pfam" id="PF01784">
    <property type="entry name" value="DUF34_NIF3"/>
    <property type="match status" value="1"/>
</dbReference>
<comment type="subunit">
    <text evidence="2">Homohexamer.</text>
</comment>